<feature type="compositionally biased region" description="Basic and acidic residues" evidence="1">
    <location>
        <begin position="88"/>
        <end position="123"/>
    </location>
</feature>
<accession>A0A8H3SHV0</accession>
<feature type="region of interest" description="Disordered" evidence="1">
    <location>
        <begin position="1"/>
        <end position="165"/>
    </location>
</feature>
<gene>
    <name evidence="2" type="ORF">IFM46972_11556</name>
</gene>
<sequence length="213" mass="22167">MVVRARPVVHSSGARAPPPGDEGRSPVGRGTWPGGRRAVCPRKWASPGTTFGPRNVCTHDGGPVEEKGRRRRARPEGQAGRQAGKGGEPARARVTREGHGRERAEEGREAGGGRGRRAGERAVGEGGGQLAGRVGAVGGAAPGGGVRRGRVESSRGSGRARARKGHQLAGALGQAGRQRGPRASIGEAGDRLVDRCRYVWLVGPPVPCMHIYI</sequence>
<comment type="caution">
    <text evidence="2">The sequence shown here is derived from an EMBL/GenBank/DDBJ whole genome shotgun (WGS) entry which is preliminary data.</text>
</comment>
<evidence type="ECO:0000313" key="2">
    <source>
        <dbReference type="EMBL" id="GFF60231.1"/>
    </source>
</evidence>
<evidence type="ECO:0000256" key="1">
    <source>
        <dbReference type="SAM" id="MobiDB-lite"/>
    </source>
</evidence>
<dbReference type="Proteomes" id="UP000465221">
    <property type="component" value="Unassembled WGS sequence"/>
</dbReference>
<organism evidence="2 3">
    <name type="scientific">Aspergillus udagawae</name>
    <dbReference type="NCBI Taxonomy" id="91492"/>
    <lineage>
        <taxon>Eukaryota</taxon>
        <taxon>Fungi</taxon>
        <taxon>Dikarya</taxon>
        <taxon>Ascomycota</taxon>
        <taxon>Pezizomycotina</taxon>
        <taxon>Eurotiomycetes</taxon>
        <taxon>Eurotiomycetidae</taxon>
        <taxon>Eurotiales</taxon>
        <taxon>Aspergillaceae</taxon>
        <taxon>Aspergillus</taxon>
        <taxon>Aspergillus subgen. Fumigati</taxon>
    </lineage>
</organism>
<dbReference type="EMBL" id="BLKC01000280">
    <property type="protein sequence ID" value="GFF60231.1"/>
    <property type="molecule type" value="Genomic_DNA"/>
</dbReference>
<reference evidence="2 3" key="1">
    <citation type="submission" date="2020-01" db="EMBL/GenBank/DDBJ databases">
        <title>Draft genome sequence of Aspergillus udagawae IFM 46972.</title>
        <authorList>
            <person name="Takahashi H."/>
            <person name="Yaguchi T."/>
        </authorList>
    </citation>
    <scope>NUCLEOTIDE SEQUENCE [LARGE SCALE GENOMIC DNA]</scope>
    <source>
        <strain evidence="2 3">IFM 46972</strain>
    </source>
</reference>
<protein>
    <submittedName>
        <fullName evidence="2">Uncharacterized protein</fullName>
    </submittedName>
</protein>
<dbReference type="AlphaFoldDB" id="A0A8H3SHV0"/>
<proteinExistence type="predicted"/>
<name>A0A8H3SHV0_9EURO</name>
<evidence type="ECO:0000313" key="3">
    <source>
        <dbReference type="Proteomes" id="UP000465221"/>
    </source>
</evidence>
<feature type="compositionally biased region" description="Gly residues" evidence="1">
    <location>
        <begin position="124"/>
        <end position="146"/>
    </location>
</feature>